<evidence type="ECO:0000313" key="3">
    <source>
        <dbReference type="EMBL" id="WPK11074.1"/>
    </source>
</evidence>
<dbReference type="Proteomes" id="UP001322664">
    <property type="component" value="Chromosome"/>
</dbReference>
<evidence type="ECO:0000256" key="1">
    <source>
        <dbReference type="ARBA" id="ARBA00007789"/>
    </source>
</evidence>
<organism evidence="3 4">
    <name type="scientific">Lysinibacillus louembei</name>
    <dbReference type="NCBI Taxonomy" id="1470088"/>
    <lineage>
        <taxon>Bacteria</taxon>
        <taxon>Bacillati</taxon>
        <taxon>Bacillota</taxon>
        <taxon>Bacilli</taxon>
        <taxon>Bacillales</taxon>
        <taxon>Bacillaceae</taxon>
        <taxon>Lysinibacillus</taxon>
    </lineage>
</organism>
<keyword evidence="3" id="KW-0560">Oxidoreductase</keyword>
<dbReference type="InterPro" id="IPR036661">
    <property type="entry name" value="Luciferase-like_sf"/>
</dbReference>
<evidence type="ECO:0000259" key="2">
    <source>
        <dbReference type="Pfam" id="PF00296"/>
    </source>
</evidence>
<dbReference type="EMBL" id="CP137624">
    <property type="protein sequence ID" value="WPK11074.1"/>
    <property type="molecule type" value="Genomic_DNA"/>
</dbReference>
<dbReference type="PANTHER" id="PTHR30137">
    <property type="entry name" value="LUCIFERASE-LIKE MONOOXYGENASE"/>
    <property type="match status" value="1"/>
</dbReference>
<protein>
    <submittedName>
        <fullName evidence="3">LLM class flavin-dependent oxidoreductase</fullName>
        <ecNumber evidence="3">1.-.-.-</ecNumber>
    </submittedName>
</protein>
<dbReference type="InterPro" id="IPR019949">
    <property type="entry name" value="CmoO-like"/>
</dbReference>
<comment type="similarity">
    <text evidence="1">To bacterial alkanal monooxygenase alpha and beta chains.</text>
</comment>
<dbReference type="Gene3D" id="3.20.20.30">
    <property type="entry name" value="Luciferase-like domain"/>
    <property type="match status" value="1"/>
</dbReference>
<feature type="domain" description="Luciferase-like" evidence="2">
    <location>
        <begin position="15"/>
        <end position="302"/>
    </location>
</feature>
<accession>A0ABZ0RVL1</accession>
<proteinExistence type="predicted"/>
<dbReference type="NCBIfam" id="TIGR03558">
    <property type="entry name" value="oxido_grp_1"/>
    <property type="match status" value="1"/>
</dbReference>
<reference evidence="3 4" key="1">
    <citation type="submission" date="2023-09" db="EMBL/GenBank/DDBJ databases">
        <authorList>
            <person name="Page C.A."/>
            <person name="Perez-Diaz I.M."/>
        </authorList>
    </citation>
    <scope>NUCLEOTIDE SEQUENCE [LARGE SCALE GENOMIC DNA]</scope>
    <source>
        <strain evidence="3 4">Ll15</strain>
    </source>
</reference>
<name>A0ABZ0RVL1_9BACI</name>
<dbReference type="EC" id="1.-.-.-" evidence="3"/>
<dbReference type="InterPro" id="IPR050766">
    <property type="entry name" value="Bact_Lucif_Oxidored"/>
</dbReference>
<sequence>MCEVIPLLKNIPVSVLDLVTIAEGQTTFEAFQRSRNLAVLADELGYERYWVAEHHNSRAIASSATAVVISYLANATKKIRLGSGGIMLPNHAPLIVAEQFGTLDAMFPNRIDLGLGRAPGTDPFTARALRRRDAEDFEHNIEELERYLMQAKETDHIKAYPGFGANIPLWLLGSSLFSAELAARRGMPYAFASHFAPDYLMQAIDIYRTQFRSSEALEKPKMLACINVIIADTDEEAQKLATTHYQLFLSIIRRTHDLLQPPVDDMDEIWTPFEKQAVLQQRQYMFVGNQQTVKEQLEKFVADTQVDELMVTASIYDEEARAKSFTLLKELFE</sequence>
<keyword evidence="4" id="KW-1185">Reference proteome</keyword>
<evidence type="ECO:0000313" key="4">
    <source>
        <dbReference type="Proteomes" id="UP001322664"/>
    </source>
</evidence>
<dbReference type="Pfam" id="PF00296">
    <property type="entry name" value="Bac_luciferase"/>
    <property type="match status" value="1"/>
</dbReference>
<dbReference type="SUPFAM" id="SSF51679">
    <property type="entry name" value="Bacterial luciferase-like"/>
    <property type="match status" value="1"/>
</dbReference>
<dbReference type="RefSeq" id="WP_319836169.1">
    <property type="nucleotide sequence ID" value="NZ_CP137624.1"/>
</dbReference>
<gene>
    <name evidence="3" type="ORF">R6U77_14415</name>
</gene>
<dbReference type="InterPro" id="IPR011251">
    <property type="entry name" value="Luciferase-like_dom"/>
</dbReference>
<dbReference type="GO" id="GO:0016491">
    <property type="term" value="F:oxidoreductase activity"/>
    <property type="evidence" value="ECO:0007669"/>
    <property type="project" value="UniProtKB-KW"/>
</dbReference>
<dbReference type="PANTHER" id="PTHR30137:SF6">
    <property type="entry name" value="LUCIFERASE-LIKE MONOOXYGENASE"/>
    <property type="match status" value="1"/>
</dbReference>